<evidence type="ECO:0000313" key="3">
    <source>
        <dbReference type="EMBL" id="OEJ21408.1"/>
    </source>
</evidence>
<dbReference type="EMBL" id="MEHJ01000002">
    <property type="protein sequence ID" value="OEJ21408.1"/>
    <property type="molecule type" value="Genomic_DNA"/>
</dbReference>
<feature type="region of interest" description="Disordered" evidence="1">
    <location>
        <begin position="86"/>
        <end position="114"/>
    </location>
</feature>
<evidence type="ECO:0000256" key="2">
    <source>
        <dbReference type="SAM" id="SignalP"/>
    </source>
</evidence>
<dbReference type="PROSITE" id="PS51257">
    <property type="entry name" value="PROKAR_LIPOPROTEIN"/>
    <property type="match status" value="1"/>
</dbReference>
<comment type="caution">
    <text evidence="3">The sequence shown here is derived from an EMBL/GenBank/DDBJ whole genome shotgun (WGS) entry which is preliminary data.</text>
</comment>
<organism evidence="3 4">
    <name type="scientific">Streptomyces agglomeratus</name>
    <dbReference type="NCBI Taxonomy" id="285458"/>
    <lineage>
        <taxon>Bacteria</taxon>
        <taxon>Bacillati</taxon>
        <taxon>Actinomycetota</taxon>
        <taxon>Actinomycetes</taxon>
        <taxon>Kitasatosporales</taxon>
        <taxon>Streptomycetaceae</taxon>
        <taxon>Streptomyces</taxon>
    </lineage>
</organism>
<feature type="signal peptide" evidence="2">
    <location>
        <begin position="1"/>
        <end position="26"/>
    </location>
</feature>
<sequence length="114" mass="11655">MFTRKKIAVVSVLAGGLAMACTSVTAAYAGQGVQTCTRDVMGNLTCHTTQHIKGQLPEGGVMPHRETCTPVKPLIVPSAMGGGTMRLGPEVTCSPTTSGVPGVADGDQQPFGLL</sequence>
<evidence type="ECO:0000313" key="4">
    <source>
        <dbReference type="Proteomes" id="UP000095759"/>
    </source>
</evidence>
<name>A0A1E5NYP1_9ACTN</name>
<protein>
    <recommendedName>
        <fullName evidence="5">Intersectin-EH binding protein Ibp1</fullName>
    </recommendedName>
</protein>
<dbReference type="RefSeq" id="WP_069934103.1">
    <property type="nucleotide sequence ID" value="NZ_MEHJ01000002.1"/>
</dbReference>
<dbReference type="AlphaFoldDB" id="A0A1E5NYP1"/>
<feature type="chain" id="PRO_5009182789" description="Intersectin-EH binding protein Ibp1" evidence="2">
    <location>
        <begin position="27"/>
        <end position="114"/>
    </location>
</feature>
<dbReference type="OrthoDB" id="4241902at2"/>
<keyword evidence="4" id="KW-1185">Reference proteome</keyword>
<dbReference type="Proteomes" id="UP000095759">
    <property type="component" value="Unassembled WGS sequence"/>
</dbReference>
<keyword evidence="2" id="KW-0732">Signal</keyword>
<proteinExistence type="predicted"/>
<dbReference type="STRING" id="285458.BGM19_38640"/>
<accession>A0A1E5NYP1</accession>
<reference evidence="3 4" key="1">
    <citation type="submission" date="2016-08" db="EMBL/GenBank/DDBJ databases">
        <title>Complete genome sequence of Streptomyces agglomeratus strain 6-3-2, a novel anti-MRSA actinomycete isolated from Wuli of Tebit, China.</title>
        <authorList>
            <person name="Chen X."/>
        </authorList>
    </citation>
    <scope>NUCLEOTIDE SEQUENCE [LARGE SCALE GENOMIC DNA]</scope>
    <source>
        <strain evidence="3 4">6-3-2</strain>
    </source>
</reference>
<evidence type="ECO:0008006" key="5">
    <source>
        <dbReference type="Google" id="ProtNLM"/>
    </source>
</evidence>
<gene>
    <name evidence="3" type="ORF">AS594_38200</name>
</gene>
<evidence type="ECO:0000256" key="1">
    <source>
        <dbReference type="SAM" id="MobiDB-lite"/>
    </source>
</evidence>